<dbReference type="KEGG" id="aluc:AKAW2_50725S"/>
<accession>A0A146G3C9</accession>
<dbReference type="RefSeq" id="XP_041544146.1">
    <property type="nucleotide sequence ID" value="XM_041690575.1"/>
</dbReference>
<sequence>MRPILETPQRILFLTTQQPHTIRAEWPFYQNYDLPGLLLEKGAQVTLKCWMDEDIVTVLSQFDVVTFLWCNEYYKHPKKFFAFLDKAEKLVWSLPDAPLSNIPRIINNTKLVRWNADKRYLLDMEQEGFIIPKTKIVDPRKYSVTELKALVHEFLPSGSVVLKPSISASSTLTRRITNTSALSADDLTFLELCTVGGLRSSLLIQKFEPAISTGEYSFVFVGPHLTHVMVKSPQKGDFRVQDEYGGSARLASLLDIKLQSLQVVQNVFNSLQRRFGYESTEGVSSGEIGYVRIDGLITEDRPFVLMEIEAIEPHLWLETGKGITGMLSLLLEAS</sequence>
<reference evidence="1" key="3">
    <citation type="submission" date="2021-01" db="EMBL/GenBank/DDBJ databases">
        <authorList>
            <consortium name="Aspergillus luchuensis mut. kawachii IFO 4304 genome sequencing consortium"/>
            <person name="Kazuki M."/>
            <person name="Futagami T."/>
        </authorList>
    </citation>
    <scope>NUCLEOTIDE SEQUENCE</scope>
    <source>
        <strain evidence="1">IFO 4308</strain>
    </source>
</reference>
<keyword evidence="4" id="KW-1185">Reference proteome</keyword>
<evidence type="ECO:0000313" key="2">
    <source>
        <dbReference type="EMBL" id="GAT31321.1"/>
    </source>
</evidence>
<dbReference type="Proteomes" id="UP000661280">
    <property type="component" value="Chromosome 5"/>
</dbReference>
<dbReference type="AlphaFoldDB" id="A0A146G3C9"/>
<dbReference type="GO" id="GO:0005524">
    <property type="term" value="F:ATP binding"/>
    <property type="evidence" value="ECO:0007669"/>
    <property type="project" value="InterPro"/>
</dbReference>
<evidence type="ECO:0000313" key="3">
    <source>
        <dbReference type="Proteomes" id="UP000075230"/>
    </source>
</evidence>
<dbReference type="GeneID" id="64961705"/>
<dbReference type="EMBL" id="AP024429">
    <property type="protein sequence ID" value="BCS00384.1"/>
    <property type="molecule type" value="Genomic_DNA"/>
</dbReference>
<dbReference type="Gene3D" id="3.30.470.20">
    <property type="entry name" value="ATP-grasp fold, B domain"/>
    <property type="match status" value="1"/>
</dbReference>
<dbReference type="InterPro" id="IPR053191">
    <property type="entry name" value="DcsG_Biosynth_Enzyme"/>
</dbReference>
<reference evidence="3" key="2">
    <citation type="submission" date="2016-02" db="EMBL/GenBank/DDBJ databases">
        <title>Genome sequencing of Aspergillus luchuensis NBRC 4314.</title>
        <authorList>
            <person name="Yamada O."/>
        </authorList>
    </citation>
    <scope>NUCLEOTIDE SEQUENCE [LARGE SCALE GENOMIC DNA]</scope>
    <source>
        <strain evidence="3">RIB 2604</strain>
    </source>
</reference>
<evidence type="ECO:0000313" key="4">
    <source>
        <dbReference type="Proteomes" id="UP000661280"/>
    </source>
</evidence>
<dbReference type="SUPFAM" id="SSF56059">
    <property type="entry name" value="Glutathione synthetase ATP-binding domain-like"/>
    <property type="match status" value="1"/>
</dbReference>
<reference evidence="2 3" key="1">
    <citation type="journal article" date="2016" name="DNA Res.">
        <title>Genome sequence of Aspergillus luchuensis NBRC 4314.</title>
        <authorList>
            <person name="Yamada O."/>
            <person name="Machida M."/>
            <person name="Hosoyama A."/>
            <person name="Goto M."/>
            <person name="Takahashi T."/>
            <person name="Futagami T."/>
            <person name="Yamagata Y."/>
            <person name="Takeuchi M."/>
            <person name="Kobayashi T."/>
            <person name="Koike H."/>
            <person name="Abe K."/>
            <person name="Asai K."/>
            <person name="Arita M."/>
            <person name="Fujita N."/>
            <person name="Fukuda K."/>
            <person name="Higa K."/>
            <person name="Horikawa H."/>
            <person name="Ishikawa T."/>
            <person name="Jinno K."/>
            <person name="Kato Y."/>
            <person name="Kirimura K."/>
            <person name="Mizutani O."/>
            <person name="Nakasone K."/>
            <person name="Sano M."/>
            <person name="Shiraishi Y."/>
            <person name="Tsukahara M."/>
            <person name="Gomi K."/>
        </authorList>
    </citation>
    <scope>NUCLEOTIDE SEQUENCE [LARGE SCALE GENOMIC DNA]</scope>
    <source>
        <strain evidence="2 3">RIB 2604</strain>
    </source>
</reference>
<reference evidence="1" key="4">
    <citation type="submission" date="2021-02" db="EMBL/GenBank/DDBJ databases">
        <title>Aspergillus luchuensis mut. kawachii IFO 4304 genome sequence.</title>
        <authorList>
            <person name="Mori K."/>
            <person name="Kadooka C."/>
            <person name="Goto M."/>
            <person name="Futagami T."/>
        </authorList>
    </citation>
    <scope>NUCLEOTIDE SEQUENCE</scope>
    <source>
        <strain evidence="1">IFO 4308</strain>
    </source>
</reference>
<dbReference type="PANTHER" id="PTHR39217">
    <property type="match status" value="1"/>
</dbReference>
<dbReference type="OrthoDB" id="406765at2759"/>
<dbReference type="VEuPathDB" id="FungiDB:ASPFODRAFT_50506"/>
<dbReference type="Proteomes" id="UP000075230">
    <property type="component" value="Unassembled WGS sequence"/>
</dbReference>
<organism evidence="2 3">
    <name type="scientific">Aspergillus kawachii</name>
    <name type="common">White koji mold</name>
    <name type="synonym">Aspergillus awamori var. kawachi</name>
    <dbReference type="NCBI Taxonomy" id="1069201"/>
    <lineage>
        <taxon>Eukaryota</taxon>
        <taxon>Fungi</taxon>
        <taxon>Dikarya</taxon>
        <taxon>Ascomycota</taxon>
        <taxon>Pezizomycotina</taxon>
        <taxon>Eurotiomycetes</taxon>
        <taxon>Eurotiomycetidae</taxon>
        <taxon>Eurotiales</taxon>
        <taxon>Aspergillaceae</taxon>
        <taxon>Aspergillus</taxon>
        <taxon>Aspergillus subgen. Circumdati</taxon>
    </lineage>
</organism>
<evidence type="ECO:0000313" key="1">
    <source>
        <dbReference type="EMBL" id="BCS00384.1"/>
    </source>
</evidence>
<name>A0A146G3C9_ASPKA</name>
<protein>
    <recommendedName>
        <fullName evidence="5">ATP-grasp domain-containing protein</fullName>
    </recommendedName>
</protein>
<proteinExistence type="predicted"/>
<dbReference type="InterPro" id="IPR013815">
    <property type="entry name" value="ATP_grasp_subdomain_1"/>
</dbReference>
<dbReference type="PANTHER" id="PTHR39217:SF1">
    <property type="entry name" value="GLUTATHIONE SYNTHETASE"/>
    <property type="match status" value="1"/>
</dbReference>
<dbReference type="EMBL" id="BCWF01000042">
    <property type="protein sequence ID" value="GAT31321.1"/>
    <property type="molecule type" value="Genomic_DNA"/>
</dbReference>
<evidence type="ECO:0008006" key="5">
    <source>
        <dbReference type="Google" id="ProtNLM"/>
    </source>
</evidence>
<gene>
    <name evidence="1" type="ORF">AKAW2_50725S</name>
    <name evidence="2" type="ORF">RIB2604_04300520</name>
</gene>
<dbReference type="Gene3D" id="3.30.1490.20">
    <property type="entry name" value="ATP-grasp fold, A domain"/>
    <property type="match status" value="1"/>
</dbReference>